<organism evidence="2 3">
    <name type="scientific">Gymnopilus dilepis</name>
    <dbReference type="NCBI Taxonomy" id="231916"/>
    <lineage>
        <taxon>Eukaryota</taxon>
        <taxon>Fungi</taxon>
        <taxon>Dikarya</taxon>
        <taxon>Basidiomycota</taxon>
        <taxon>Agaricomycotina</taxon>
        <taxon>Agaricomycetes</taxon>
        <taxon>Agaricomycetidae</taxon>
        <taxon>Agaricales</taxon>
        <taxon>Agaricineae</taxon>
        <taxon>Hymenogastraceae</taxon>
        <taxon>Gymnopilus</taxon>
    </lineage>
</organism>
<sequence>MHWFKKETRQYSALDQDERPEHNLMAATIQNDVSDILPQKVGSRLSFTWLHEYALLVILLCTLIDATAVFTILVAKNNFVKATANKSTDDLEIRSSYSRLDRLWKMKDFPKAKHDRILNNARAIYQISSAAPTKNLPVYTDMRLANVGVAPVYVRRLMVDNITSSMLQFRVMDFGMENCSLAVTVPSKNETTDVIQSSLRDMAVLDIWSLPSITKRLDFRTLTWGNKPKGGILAHALPIAYGGTFETPQFYCTSLSHQTFEITCSLPDCQVEIMGSGSTPSGKPHLSLNCSLITDACRI</sequence>
<evidence type="ECO:0000313" key="2">
    <source>
        <dbReference type="EMBL" id="PPR07527.1"/>
    </source>
</evidence>
<gene>
    <name evidence="2" type="ORF">CVT26_013564</name>
</gene>
<comment type="caution">
    <text evidence="2">The sequence shown here is derived from an EMBL/GenBank/DDBJ whole genome shotgun (WGS) entry which is preliminary data.</text>
</comment>
<protein>
    <recommendedName>
        <fullName evidence="4">Ubiquitin 3 binding protein But2 C-terminal domain-containing protein</fullName>
    </recommendedName>
</protein>
<reference evidence="2 3" key="1">
    <citation type="journal article" date="2018" name="Evol. Lett.">
        <title>Horizontal gene cluster transfer increased hallucinogenic mushroom diversity.</title>
        <authorList>
            <person name="Reynolds H.T."/>
            <person name="Vijayakumar V."/>
            <person name="Gluck-Thaler E."/>
            <person name="Korotkin H.B."/>
            <person name="Matheny P.B."/>
            <person name="Slot J.C."/>
        </authorList>
    </citation>
    <scope>NUCLEOTIDE SEQUENCE [LARGE SCALE GENOMIC DNA]</scope>
    <source>
        <strain evidence="2 3">SRW20</strain>
    </source>
</reference>
<evidence type="ECO:0000256" key="1">
    <source>
        <dbReference type="SAM" id="Phobius"/>
    </source>
</evidence>
<evidence type="ECO:0008006" key="4">
    <source>
        <dbReference type="Google" id="ProtNLM"/>
    </source>
</evidence>
<dbReference type="Proteomes" id="UP000284706">
    <property type="component" value="Unassembled WGS sequence"/>
</dbReference>
<proteinExistence type="predicted"/>
<dbReference type="OrthoDB" id="3350619at2759"/>
<keyword evidence="3" id="KW-1185">Reference proteome</keyword>
<dbReference type="EMBL" id="NHYE01000105">
    <property type="protein sequence ID" value="PPR07527.1"/>
    <property type="molecule type" value="Genomic_DNA"/>
</dbReference>
<feature type="transmembrane region" description="Helical" evidence="1">
    <location>
        <begin position="53"/>
        <end position="75"/>
    </location>
</feature>
<keyword evidence="1" id="KW-0812">Transmembrane</keyword>
<dbReference type="AlphaFoldDB" id="A0A409YX03"/>
<accession>A0A409YX03</accession>
<keyword evidence="1" id="KW-1133">Transmembrane helix</keyword>
<dbReference type="InParanoid" id="A0A409YX03"/>
<keyword evidence="1" id="KW-0472">Membrane</keyword>
<evidence type="ECO:0000313" key="3">
    <source>
        <dbReference type="Proteomes" id="UP000284706"/>
    </source>
</evidence>
<name>A0A409YX03_9AGAR</name>